<feature type="compositionally biased region" description="Basic residues" evidence="1">
    <location>
        <begin position="88"/>
        <end position="106"/>
    </location>
</feature>
<evidence type="ECO:0000313" key="2">
    <source>
        <dbReference type="EMBL" id="QHT29654.1"/>
    </source>
</evidence>
<dbReference type="AlphaFoldDB" id="A0A6C0EKE8"/>
<proteinExistence type="predicted"/>
<organism evidence="2">
    <name type="scientific">viral metagenome</name>
    <dbReference type="NCBI Taxonomy" id="1070528"/>
    <lineage>
        <taxon>unclassified sequences</taxon>
        <taxon>metagenomes</taxon>
        <taxon>organismal metagenomes</taxon>
    </lineage>
</organism>
<feature type="region of interest" description="Disordered" evidence="1">
    <location>
        <begin position="65"/>
        <end position="106"/>
    </location>
</feature>
<protein>
    <submittedName>
        <fullName evidence="2">Uncharacterized protein</fullName>
    </submittedName>
</protein>
<evidence type="ECO:0000256" key="1">
    <source>
        <dbReference type="SAM" id="MobiDB-lite"/>
    </source>
</evidence>
<name>A0A6C0EKE8_9ZZZZ</name>
<accession>A0A6C0EKE8</accession>
<reference evidence="2" key="1">
    <citation type="journal article" date="2020" name="Nature">
        <title>Giant virus diversity and host interactions through global metagenomics.</title>
        <authorList>
            <person name="Schulz F."/>
            <person name="Roux S."/>
            <person name="Paez-Espino D."/>
            <person name="Jungbluth S."/>
            <person name="Walsh D.A."/>
            <person name="Denef V.J."/>
            <person name="McMahon K.D."/>
            <person name="Konstantinidis K.T."/>
            <person name="Eloe-Fadrosh E.A."/>
            <person name="Kyrpides N.C."/>
            <person name="Woyke T."/>
        </authorList>
    </citation>
    <scope>NUCLEOTIDE SEQUENCE</scope>
    <source>
        <strain evidence="2">GVMAG-M-3300009068-24</strain>
    </source>
</reference>
<sequence>MNEWTKFVTQYYREQKQANKNYQFKDAMKDAKKVYKRGTKKSTGGAMAPLVPAEVASDGAAVAPADMPVPAGATDLTGSTGKTLGGEKKKRTASKNGSRKTRRAKK</sequence>
<dbReference type="EMBL" id="MN738881">
    <property type="protein sequence ID" value="QHT29654.1"/>
    <property type="molecule type" value="Genomic_DNA"/>
</dbReference>